<evidence type="ECO:0000256" key="2">
    <source>
        <dbReference type="ARBA" id="ARBA00022723"/>
    </source>
</evidence>
<dbReference type="AlphaFoldDB" id="A0A835EF14"/>
<accession>A0A835EF14</accession>
<dbReference type="SUPFAM" id="SSF54171">
    <property type="entry name" value="DNA-binding domain"/>
    <property type="match status" value="1"/>
</dbReference>
<evidence type="ECO:0000256" key="6">
    <source>
        <dbReference type="ARBA" id="ARBA00023125"/>
    </source>
</evidence>
<dbReference type="Gene3D" id="3.30.890.10">
    <property type="entry name" value="Methyl-cpg-binding Protein 2, Chain A"/>
    <property type="match status" value="1"/>
</dbReference>
<proteinExistence type="predicted"/>
<dbReference type="InterPro" id="IPR011124">
    <property type="entry name" value="Znf_CW"/>
</dbReference>
<keyword evidence="7" id="KW-0804">Transcription</keyword>
<dbReference type="InterPro" id="IPR016177">
    <property type="entry name" value="DNA-bd_dom_sf"/>
</dbReference>
<comment type="caution">
    <text evidence="11">The sequence shown here is derived from an EMBL/GenBank/DDBJ whole genome shotgun (WGS) entry which is preliminary data.</text>
</comment>
<evidence type="ECO:0000256" key="5">
    <source>
        <dbReference type="ARBA" id="ARBA00023015"/>
    </source>
</evidence>
<evidence type="ECO:0000256" key="1">
    <source>
        <dbReference type="ARBA" id="ARBA00004123"/>
    </source>
</evidence>
<dbReference type="PROSITE" id="PS51050">
    <property type="entry name" value="ZF_CW"/>
    <property type="match status" value="1"/>
</dbReference>
<evidence type="ECO:0000256" key="8">
    <source>
        <dbReference type="ARBA" id="ARBA00023242"/>
    </source>
</evidence>
<evidence type="ECO:0000313" key="12">
    <source>
        <dbReference type="Proteomes" id="UP000636709"/>
    </source>
</evidence>
<evidence type="ECO:0000256" key="7">
    <source>
        <dbReference type="ARBA" id="ARBA00023163"/>
    </source>
</evidence>
<keyword evidence="8" id="KW-0539">Nucleus</keyword>
<organism evidence="11 12">
    <name type="scientific">Digitaria exilis</name>
    <dbReference type="NCBI Taxonomy" id="1010633"/>
    <lineage>
        <taxon>Eukaryota</taxon>
        <taxon>Viridiplantae</taxon>
        <taxon>Streptophyta</taxon>
        <taxon>Embryophyta</taxon>
        <taxon>Tracheophyta</taxon>
        <taxon>Spermatophyta</taxon>
        <taxon>Magnoliopsida</taxon>
        <taxon>Liliopsida</taxon>
        <taxon>Poales</taxon>
        <taxon>Poaceae</taxon>
        <taxon>PACMAD clade</taxon>
        <taxon>Panicoideae</taxon>
        <taxon>Panicodae</taxon>
        <taxon>Paniceae</taxon>
        <taxon>Anthephorinae</taxon>
        <taxon>Digitaria</taxon>
    </lineage>
</organism>
<dbReference type="GO" id="GO:0005634">
    <property type="term" value="C:nucleus"/>
    <property type="evidence" value="ECO:0007669"/>
    <property type="project" value="UniProtKB-SubCell"/>
</dbReference>
<dbReference type="PANTHER" id="PTHR12396">
    <property type="entry name" value="METHYL-CPG BINDING PROTEIN, MBD"/>
    <property type="match status" value="1"/>
</dbReference>
<keyword evidence="12" id="KW-1185">Reference proteome</keyword>
<evidence type="ECO:0000259" key="9">
    <source>
        <dbReference type="PROSITE" id="PS50982"/>
    </source>
</evidence>
<feature type="domain" description="MBD" evidence="9">
    <location>
        <begin position="217"/>
        <end position="286"/>
    </location>
</feature>
<sequence>MDRMLAYPTTGLFRGVECRQVVVDHRMGRVGSRGAESKVVIDSGNDRGWESNDQGPVGSGWAMVKGGVQALEPQKMICMSGKHEFGVTELAPSPRRISRFSNGLERAEEMEEDQELVEMGMHREDDVVIKEPKGKGVLEEDHTVKRQPYKRNQGFTTPIRLYAVECYTCHKWRTIPTKEEYEEIRENFTEDKWICNKRPDGSCDYPADMEYDRNGTWVVDKPGIPKAPLGTERTEVMRSDFSKMDTYYIMPTGKRVKGPADVEKFLETNPEYKNRMSASDQLCNTQGPWEECLCPQEGC</sequence>
<protein>
    <submittedName>
        <fullName evidence="11">Uncharacterized protein</fullName>
    </submittedName>
</protein>
<dbReference type="GO" id="GO:0008270">
    <property type="term" value="F:zinc ion binding"/>
    <property type="evidence" value="ECO:0007669"/>
    <property type="project" value="UniProtKB-KW"/>
</dbReference>
<evidence type="ECO:0000313" key="11">
    <source>
        <dbReference type="EMBL" id="KAF8692000.1"/>
    </source>
</evidence>
<keyword evidence="6" id="KW-0238">DNA-binding</keyword>
<dbReference type="Pfam" id="PF07496">
    <property type="entry name" value="zf-CW"/>
    <property type="match status" value="1"/>
</dbReference>
<dbReference type="Gene3D" id="3.30.40.100">
    <property type="match status" value="1"/>
</dbReference>
<dbReference type="OrthoDB" id="10072024at2759"/>
<dbReference type="PANTHER" id="PTHR12396:SF10">
    <property type="entry name" value="METHYL-CPG-BINDING DOMAIN-CONTAINING PROTEIN 1-RELATED"/>
    <property type="match status" value="1"/>
</dbReference>
<keyword evidence="5" id="KW-0805">Transcription regulation</keyword>
<evidence type="ECO:0000256" key="3">
    <source>
        <dbReference type="ARBA" id="ARBA00022771"/>
    </source>
</evidence>
<comment type="subcellular location">
    <subcellularLocation>
        <location evidence="1">Nucleus</location>
    </subcellularLocation>
</comment>
<dbReference type="GO" id="GO:0003677">
    <property type="term" value="F:DNA binding"/>
    <property type="evidence" value="ECO:0007669"/>
    <property type="project" value="UniProtKB-KW"/>
</dbReference>
<keyword evidence="3" id="KW-0863">Zinc-finger</keyword>
<gene>
    <name evidence="11" type="ORF">HU200_039946</name>
</gene>
<evidence type="ECO:0000259" key="10">
    <source>
        <dbReference type="PROSITE" id="PS51050"/>
    </source>
</evidence>
<reference evidence="11" key="1">
    <citation type="submission" date="2020-07" db="EMBL/GenBank/DDBJ databases">
        <title>Genome sequence and genetic diversity analysis of an under-domesticated orphan crop, white fonio (Digitaria exilis).</title>
        <authorList>
            <person name="Bennetzen J.L."/>
            <person name="Chen S."/>
            <person name="Ma X."/>
            <person name="Wang X."/>
            <person name="Yssel A.E.J."/>
            <person name="Chaluvadi S.R."/>
            <person name="Johnson M."/>
            <person name="Gangashetty P."/>
            <person name="Hamidou F."/>
            <person name="Sanogo M.D."/>
            <person name="Zwaenepoel A."/>
            <person name="Wallace J."/>
            <person name="Van De Peer Y."/>
            <person name="Van Deynze A."/>
        </authorList>
    </citation>
    <scope>NUCLEOTIDE SEQUENCE</scope>
    <source>
        <tissue evidence="11">Leaves</tissue>
    </source>
</reference>
<dbReference type="PROSITE" id="PS50982">
    <property type="entry name" value="MBD"/>
    <property type="match status" value="1"/>
</dbReference>
<dbReference type="EMBL" id="JACEFO010001953">
    <property type="protein sequence ID" value="KAF8692000.1"/>
    <property type="molecule type" value="Genomic_DNA"/>
</dbReference>
<evidence type="ECO:0000256" key="4">
    <source>
        <dbReference type="ARBA" id="ARBA00022833"/>
    </source>
</evidence>
<keyword evidence="4" id="KW-0862">Zinc</keyword>
<dbReference type="InterPro" id="IPR001739">
    <property type="entry name" value="Methyl_CpG_DNA-bd"/>
</dbReference>
<feature type="domain" description="CW-type" evidence="10">
    <location>
        <begin position="156"/>
        <end position="211"/>
    </location>
</feature>
<keyword evidence="2" id="KW-0479">Metal-binding</keyword>
<name>A0A835EF14_9POAL</name>
<dbReference type="Pfam" id="PF01429">
    <property type="entry name" value="MBD"/>
    <property type="match status" value="1"/>
</dbReference>
<dbReference type="Proteomes" id="UP000636709">
    <property type="component" value="Unassembled WGS sequence"/>
</dbReference>